<dbReference type="Proteomes" id="UP000799753">
    <property type="component" value="Unassembled WGS sequence"/>
</dbReference>
<accession>A0A6A6RMS5</accession>
<proteinExistence type="predicted"/>
<reference evidence="1" key="1">
    <citation type="journal article" date="2020" name="Stud. Mycol.">
        <title>101 Dothideomycetes genomes: a test case for predicting lifestyles and emergence of pathogens.</title>
        <authorList>
            <person name="Haridas S."/>
            <person name="Albert R."/>
            <person name="Binder M."/>
            <person name="Bloem J."/>
            <person name="Labutti K."/>
            <person name="Salamov A."/>
            <person name="Andreopoulos B."/>
            <person name="Baker S."/>
            <person name="Barry K."/>
            <person name="Bills G."/>
            <person name="Bluhm B."/>
            <person name="Cannon C."/>
            <person name="Castanera R."/>
            <person name="Culley D."/>
            <person name="Daum C."/>
            <person name="Ezra D."/>
            <person name="Gonzalez J."/>
            <person name="Henrissat B."/>
            <person name="Kuo A."/>
            <person name="Liang C."/>
            <person name="Lipzen A."/>
            <person name="Lutzoni F."/>
            <person name="Magnuson J."/>
            <person name="Mondo S."/>
            <person name="Nolan M."/>
            <person name="Ohm R."/>
            <person name="Pangilinan J."/>
            <person name="Park H.-J."/>
            <person name="Ramirez L."/>
            <person name="Alfaro M."/>
            <person name="Sun H."/>
            <person name="Tritt A."/>
            <person name="Yoshinaga Y."/>
            <person name="Zwiers L.-H."/>
            <person name="Turgeon B."/>
            <person name="Goodwin S."/>
            <person name="Spatafora J."/>
            <person name="Crous P."/>
            <person name="Grigoriev I."/>
        </authorList>
    </citation>
    <scope>NUCLEOTIDE SEQUENCE</scope>
    <source>
        <strain evidence="1">CBS 473.64</strain>
    </source>
</reference>
<keyword evidence="2" id="KW-1185">Reference proteome</keyword>
<evidence type="ECO:0000313" key="2">
    <source>
        <dbReference type="Proteomes" id="UP000799753"/>
    </source>
</evidence>
<name>A0A6A6RMS5_9PLEO</name>
<organism evidence="1 2">
    <name type="scientific">Massarina eburnea CBS 473.64</name>
    <dbReference type="NCBI Taxonomy" id="1395130"/>
    <lineage>
        <taxon>Eukaryota</taxon>
        <taxon>Fungi</taxon>
        <taxon>Dikarya</taxon>
        <taxon>Ascomycota</taxon>
        <taxon>Pezizomycotina</taxon>
        <taxon>Dothideomycetes</taxon>
        <taxon>Pleosporomycetidae</taxon>
        <taxon>Pleosporales</taxon>
        <taxon>Massarineae</taxon>
        <taxon>Massarinaceae</taxon>
        <taxon>Massarina</taxon>
    </lineage>
</organism>
<sequence length="171" mass="19622">MTLELRDPLQQFVFDRASRIESRCIKNNQVSCIFLSLRLPPLVFMHAWGYCITISHNQCIEARTEAMLLLCVSSSPQLHSTESQSRNPGLLSAPQTDQLHLDEALTLVVRRLTFFAGLALLLFTIRSWNYSCLTNSSVFFLASRFLPAHPGFHRSLPMPRVLRLRMQRMLC</sequence>
<protein>
    <submittedName>
        <fullName evidence="1">Uncharacterized protein</fullName>
    </submittedName>
</protein>
<gene>
    <name evidence="1" type="ORF">P280DRAFT_166296</name>
</gene>
<dbReference type="EMBL" id="MU006802">
    <property type="protein sequence ID" value="KAF2635871.1"/>
    <property type="molecule type" value="Genomic_DNA"/>
</dbReference>
<evidence type="ECO:0000313" key="1">
    <source>
        <dbReference type="EMBL" id="KAF2635871.1"/>
    </source>
</evidence>
<dbReference type="AlphaFoldDB" id="A0A6A6RMS5"/>